<dbReference type="EMBL" id="QQOH01000003">
    <property type="protein sequence ID" value="RDE19639.1"/>
    <property type="molecule type" value="Genomic_DNA"/>
</dbReference>
<evidence type="ECO:0000313" key="3">
    <source>
        <dbReference type="EMBL" id="RDE19639.1"/>
    </source>
</evidence>
<proteinExistence type="predicted"/>
<sequence>MVSTPIPSGADQWLELLADKLLPVPARTVLILRKQLQNPAVSLQQLTPLIESDPVLSLHCVSLANQLNRNPDTNVTSIELAVATLGLERITELATKLPAIKLNNASVPHKQYYHALGNSFHAAAQARMLCRYRDASIINATRTAALFYGLGHWALWRYAPHQASEIKIRIYEQQQDSAEAEQVVLGCTVQQLSERLVEHWQLSPLAIEALKHENSPDAQQLDLIHQRAAQLGELDEDDKRTIKQLLNAQHYPVKLANWLCLTAPMGWNYPKTVRICQLISDLLQKPLDDTNALLHQQCVQASRAHPMPDLLNPAAMMLLLPSEQVLSYRLDSESAATKVETTLLKRKSIQPKVDDDDATPSSAPRPEPEQLEISDFVDKELFQRILHRLVKAVDKIKDHSQAIELVQKALTEALGAERALTFHIDGEMRLKTLSFRGCSHDDRITRLTMNLKHPGLLQRLAQKPTAVWVSEHNNRQIRAEMSERFRAVCHPDSFMLVSLFLNQRPSLIVYADMRDRGARLSQFQFEKFKQLMAAANRCMHQINQRDDG</sequence>
<evidence type="ECO:0000313" key="4">
    <source>
        <dbReference type="Proteomes" id="UP000253769"/>
    </source>
</evidence>
<organism evidence="3 4">
    <name type="scientific">Motiliproteus coralliicola</name>
    <dbReference type="NCBI Taxonomy" id="2283196"/>
    <lineage>
        <taxon>Bacteria</taxon>
        <taxon>Pseudomonadati</taxon>
        <taxon>Pseudomonadota</taxon>
        <taxon>Gammaproteobacteria</taxon>
        <taxon>Oceanospirillales</taxon>
        <taxon>Oceanospirillaceae</taxon>
        <taxon>Motiliproteus</taxon>
    </lineage>
</organism>
<dbReference type="PANTHER" id="PTHR33525:SF3">
    <property type="entry name" value="RIBONUCLEASE Y"/>
    <property type="match status" value="1"/>
</dbReference>
<dbReference type="Pfam" id="PF08668">
    <property type="entry name" value="HDOD"/>
    <property type="match status" value="1"/>
</dbReference>
<feature type="domain" description="HDOD" evidence="2">
    <location>
        <begin position="22"/>
        <end position="216"/>
    </location>
</feature>
<keyword evidence="4" id="KW-1185">Reference proteome</keyword>
<evidence type="ECO:0000259" key="2">
    <source>
        <dbReference type="PROSITE" id="PS51833"/>
    </source>
</evidence>
<dbReference type="AlphaFoldDB" id="A0A369WEQ0"/>
<dbReference type="OrthoDB" id="6188783at2"/>
<dbReference type="SUPFAM" id="SSF109604">
    <property type="entry name" value="HD-domain/PDEase-like"/>
    <property type="match status" value="1"/>
</dbReference>
<dbReference type="Gene3D" id="1.10.3210.10">
    <property type="entry name" value="Hypothetical protein af1432"/>
    <property type="match status" value="1"/>
</dbReference>
<gene>
    <name evidence="3" type="ORF">DV711_12210</name>
</gene>
<dbReference type="PANTHER" id="PTHR33525">
    <property type="match status" value="1"/>
</dbReference>
<name>A0A369WEQ0_9GAMM</name>
<reference evidence="3 4" key="1">
    <citation type="submission" date="2018-07" db="EMBL/GenBank/DDBJ databases">
        <title>Motiliproteus coralliicola sp. nov., a bacterium isolated from Coral.</title>
        <authorList>
            <person name="Wang G."/>
        </authorList>
    </citation>
    <scope>NUCLEOTIDE SEQUENCE [LARGE SCALE GENOMIC DNA]</scope>
    <source>
        <strain evidence="3 4">C34</strain>
    </source>
</reference>
<dbReference type="InterPro" id="IPR052340">
    <property type="entry name" value="RNase_Y/CdgJ"/>
</dbReference>
<accession>A0A369WEQ0</accession>
<comment type="caution">
    <text evidence="3">The sequence shown here is derived from an EMBL/GenBank/DDBJ whole genome shotgun (WGS) entry which is preliminary data.</text>
</comment>
<evidence type="ECO:0000256" key="1">
    <source>
        <dbReference type="SAM" id="MobiDB-lite"/>
    </source>
</evidence>
<dbReference type="InterPro" id="IPR013976">
    <property type="entry name" value="HDOD"/>
</dbReference>
<dbReference type="PROSITE" id="PS51833">
    <property type="entry name" value="HDOD"/>
    <property type="match status" value="1"/>
</dbReference>
<feature type="region of interest" description="Disordered" evidence="1">
    <location>
        <begin position="349"/>
        <end position="370"/>
    </location>
</feature>
<dbReference type="Proteomes" id="UP000253769">
    <property type="component" value="Unassembled WGS sequence"/>
</dbReference>
<protein>
    <submittedName>
        <fullName evidence="3">HDOD domain-containing protein</fullName>
    </submittedName>
</protein>